<feature type="region of interest" description="Disordered" evidence="1">
    <location>
        <begin position="266"/>
        <end position="290"/>
    </location>
</feature>
<dbReference type="Proteomes" id="UP000025227">
    <property type="component" value="Unplaced"/>
</dbReference>
<dbReference type="AlphaFoldDB" id="A0A7I4YWI6"/>
<proteinExistence type="predicted"/>
<reference evidence="3" key="1">
    <citation type="submission" date="2020-12" db="UniProtKB">
        <authorList>
            <consortium name="WormBaseParasite"/>
        </authorList>
    </citation>
    <scope>IDENTIFICATION</scope>
    <source>
        <strain evidence="3">MHco3</strain>
    </source>
</reference>
<keyword evidence="2" id="KW-1185">Reference proteome</keyword>
<feature type="compositionally biased region" description="Polar residues" evidence="1">
    <location>
        <begin position="173"/>
        <end position="183"/>
    </location>
</feature>
<dbReference type="WBParaSite" id="HCON_00143240-00001">
    <property type="protein sequence ID" value="HCON_00143240-00001"/>
    <property type="gene ID" value="HCON_00143240"/>
</dbReference>
<sequence>MATARRIMLSVLAVRQKVNGYNLIVIPKLKYAISCIIYGNGRFCTMRKQVREFDEAIRKLLAETHMRFGHSCVARLYVNKEQGGLGLKSAEEEMEHTIVYTRCYLASHPDFQRQVAGRVLSSNENTGLAYVCHKDSFLWSQTGWVPSTVLRNAWAAQEGRHGPRGFLSRTKSEGSTTGAAQNESRGRADGYRNEWRMLTRLATIMAEKRDIIYVDTSKFFRVVRIMNGMVSFLKSAMDKLMKEGRPKSSAETIKALEERIATLEKEKRRATSEDFGPKKEEDQEKCCCKK</sequence>
<accession>A0A7I4YWI6</accession>
<name>A0A7I4YWI6_HAECO</name>
<feature type="region of interest" description="Disordered" evidence="1">
    <location>
        <begin position="160"/>
        <end position="188"/>
    </location>
</feature>
<protein>
    <submittedName>
        <fullName evidence="3">Retrotransposon hot spot (RHS) protein</fullName>
    </submittedName>
</protein>
<evidence type="ECO:0000256" key="1">
    <source>
        <dbReference type="SAM" id="MobiDB-lite"/>
    </source>
</evidence>
<organism evidence="2 3">
    <name type="scientific">Haemonchus contortus</name>
    <name type="common">Barber pole worm</name>
    <dbReference type="NCBI Taxonomy" id="6289"/>
    <lineage>
        <taxon>Eukaryota</taxon>
        <taxon>Metazoa</taxon>
        <taxon>Ecdysozoa</taxon>
        <taxon>Nematoda</taxon>
        <taxon>Chromadorea</taxon>
        <taxon>Rhabditida</taxon>
        <taxon>Rhabditina</taxon>
        <taxon>Rhabditomorpha</taxon>
        <taxon>Strongyloidea</taxon>
        <taxon>Trichostrongylidae</taxon>
        <taxon>Haemonchus</taxon>
    </lineage>
</organism>
<evidence type="ECO:0000313" key="3">
    <source>
        <dbReference type="WBParaSite" id="HCON_00143240-00001"/>
    </source>
</evidence>
<evidence type="ECO:0000313" key="2">
    <source>
        <dbReference type="Proteomes" id="UP000025227"/>
    </source>
</evidence>
<dbReference type="OrthoDB" id="5798715at2759"/>